<dbReference type="Proteomes" id="UP000828390">
    <property type="component" value="Unassembled WGS sequence"/>
</dbReference>
<evidence type="ECO:0000256" key="2">
    <source>
        <dbReference type="ARBA" id="ARBA00007449"/>
    </source>
</evidence>
<dbReference type="InterPro" id="IPR036465">
    <property type="entry name" value="vWFA_dom_sf"/>
</dbReference>
<dbReference type="GO" id="GO:0007160">
    <property type="term" value="P:cell-matrix adhesion"/>
    <property type="evidence" value="ECO:0007669"/>
    <property type="project" value="TreeGrafter"/>
</dbReference>
<keyword evidence="10" id="KW-1185">Reference proteome</keyword>
<keyword evidence="6" id="KW-1015">Disulfide bond</keyword>
<dbReference type="EMBL" id="JAIWYP010000002">
    <property type="protein sequence ID" value="KAH3873529.1"/>
    <property type="molecule type" value="Genomic_DNA"/>
</dbReference>
<protein>
    <recommendedName>
        <fullName evidence="8">Integrin beta subunit VWA domain-containing protein</fullName>
    </recommendedName>
</protein>
<dbReference type="AlphaFoldDB" id="A0A9D4MC63"/>
<dbReference type="GO" id="GO:0009986">
    <property type="term" value="C:cell surface"/>
    <property type="evidence" value="ECO:0007669"/>
    <property type="project" value="TreeGrafter"/>
</dbReference>
<dbReference type="SUPFAM" id="SSF53300">
    <property type="entry name" value="vWA-like"/>
    <property type="match status" value="1"/>
</dbReference>
<keyword evidence="5" id="KW-0472">Membrane</keyword>
<evidence type="ECO:0000256" key="1">
    <source>
        <dbReference type="ARBA" id="ARBA00004479"/>
    </source>
</evidence>
<dbReference type="GO" id="GO:0005178">
    <property type="term" value="F:integrin binding"/>
    <property type="evidence" value="ECO:0007669"/>
    <property type="project" value="TreeGrafter"/>
</dbReference>
<keyword evidence="7" id="KW-0325">Glycoprotein</keyword>
<dbReference type="PANTHER" id="PTHR10082">
    <property type="entry name" value="INTEGRIN BETA SUBUNIT"/>
    <property type="match status" value="1"/>
</dbReference>
<evidence type="ECO:0000259" key="8">
    <source>
        <dbReference type="Pfam" id="PF00362"/>
    </source>
</evidence>
<dbReference type="Gene3D" id="3.40.50.410">
    <property type="entry name" value="von Willebrand factor, type A domain"/>
    <property type="match status" value="1"/>
</dbReference>
<reference evidence="9" key="2">
    <citation type="submission" date="2020-11" db="EMBL/GenBank/DDBJ databases">
        <authorList>
            <person name="McCartney M.A."/>
            <person name="Auch B."/>
            <person name="Kono T."/>
            <person name="Mallez S."/>
            <person name="Becker A."/>
            <person name="Gohl D.M."/>
            <person name="Silverstein K.A.T."/>
            <person name="Koren S."/>
            <person name="Bechman K.B."/>
            <person name="Herman A."/>
            <person name="Abrahante J.E."/>
            <person name="Garbe J."/>
        </authorList>
    </citation>
    <scope>NUCLEOTIDE SEQUENCE</scope>
    <source>
        <strain evidence="9">Duluth1</strain>
        <tissue evidence="9">Whole animal</tissue>
    </source>
</reference>
<dbReference type="Pfam" id="PF00362">
    <property type="entry name" value="Integrin_beta"/>
    <property type="match status" value="1"/>
</dbReference>
<dbReference type="GO" id="GO:0016477">
    <property type="term" value="P:cell migration"/>
    <property type="evidence" value="ECO:0007669"/>
    <property type="project" value="TreeGrafter"/>
</dbReference>
<evidence type="ECO:0000256" key="3">
    <source>
        <dbReference type="ARBA" id="ARBA00022692"/>
    </source>
</evidence>
<keyword evidence="4" id="KW-0401">Integrin</keyword>
<evidence type="ECO:0000256" key="6">
    <source>
        <dbReference type="ARBA" id="ARBA00023157"/>
    </source>
</evidence>
<comment type="subcellular location">
    <subcellularLocation>
        <location evidence="1">Membrane</location>
        <topology evidence="1">Single-pass type I membrane protein</topology>
    </subcellularLocation>
</comment>
<dbReference type="InterPro" id="IPR015812">
    <property type="entry name" value="Integrin_bsu"/>
</dbReference>
<organism evidence="9 10">
    <name type="scientific">Dreissena polymorpha</name>
    <name type="common">Zebra mussel</name>
    <name type="synonym">Mytilus polymorpha</name>
    <dbReference type="NCBI Taxonomy" id="45954"/>
    <lineage>
        <taxon>Eukaryota</taxon>
        <taxon>Metazoa</taxon>
        <taxon>Spiralia</taxon>
        <taxon>Lophotrochozoa</taxon>
        <taxon>Mollusca</taxon>
        <taxon>Bivalvia</taxon>
        <taxon>Autobranchia</taxon>
        <taxon>Heteroconchia</taxon>
        <taxon>Euheterodonta</taxon>
        <taxon>Imparidentia</taxon>
        <taxon>Neoheterodontei</taxon>
        <taxon>Myida</taxon>
        <taxon>Dreissenoidea</taxon>
        <taxon>Dreissenidae</taxon>
        <taxon>Dreissena</taxon>
    </lineage>
</organism>
<comment type="similarity">
    <text evidence="2">Belongs to the integrin beta chain family.</text>
</comment>
<reference evidence="9" key="1">
    <citation type="journal article" date="2019" name="bioRxiv">
        <title>The Genome of the Zebra Mussel, Dreissena polymorpha: A Resource for Invasive Species Research.</title>
        <authorList>
            <person name="McCartney M.A."/>
            <person name="Auch B."/>
            <person name="Kono T."/>
            <person name="Mallez S."/>
            <person name="Zhang Y."/>
            <person name="Obille A."/>
            <person name="Becker A."/>
            <person name="Abrahante J.E."/>
            <person name="Garbe J."/>
            <person name="Badalamenti J.P."/>
            <person name="Herman A."/>
            <person name="Mangelson H."/>
            <person name="Liachko I."/>
            <person name="Sullivan S."/>
            <person name="Sone E.D."/>
            <person name="Koren S."/>
            <person name="Silverstein K.A.T."/>
            <person name="Beckman K.B."/>
            <person name="Gohl D.M."/>
        </authorList>
    </citation>
    <scope>NUCLEOTIDE SEQUENCE</scope>
    <source>
        <strain evidence="9">Duluth1</strain>
        <tissue evidence="9">Whole animal</tissue>
    </source>
</reference>
<dbReference type="GO" id="GO:0033627">
    <property type="term" value="P:cell adhesion mediated by integrin"/>
    <property type="evidence" value="ECO:0007669"/>
    <property type="project" value="TreeGrafter"/>
</dbReference>
<proteinExistence type="inferred from homology"/>
<dbReference type="GO" id="GO:0007229">
    <property type="term" value="P:integrin-mediated signaling pathway"/>
    <property type="evidence" value="ECO:0007669"/>
    <property type="project" value="UniProtKB-KW"/>
</dbReference>
<keyword evidence="3" id="KW-0812">Transmembrane</keyword>
<dbReference type="GO" id="GO:0008305">
    <property type="term" value="C:integrin complex"/>
    <property type="evidence" value="ECO:0007669"/>
    <property type="project" value="TreeGrafter"/>
</dbReference>
<dbReference type="InterPro" id="IPR002369">
    <property type="entry name" value="Integrin_bsu_VWA"/>
</dbReference>
<evidence type="ECO:0000256" key="4">
    <source>
        <dbReference type="ARBA" id="ARBA00023037"/>
    </source>
</evidence>
<feature type="domain" description="Integrin beta subunit VWA" evidence="8">
    <location>
        <begin position="6"/>
        <end position="40"/>
    </location>
</feature>
<dbReference type="GO" id="GO:0098609">
    <property type="term" value="P:cell-cell adhesion"/>
    <property type="evidence" value="ECO:0007669"/>
    <property type="project" value="TreeGrafter"/>
</dbReference>
<dbReference type="PANTHER" id="PTHR10082:SF60">
    <property type="entry name" value="INTEGRIN BETA-PS"/>
    <property type="match status" value="1"/>
</dbReference>
<name>A0A9D4MC63_DREPO</name>
<dbReference type="GO" id="GO:0005925">
    <property type="term" value="C:focal adhesion"/>
    <property type="evidence" value="ECO:0007669"/>
    <property type="project" value="TreeGrafter"/>
</dbReference>
<accession>A0A9D4MC63</accession>
<evidence type="ECO:0000256" key="7">
    <source>
        <dbReference type="ARBA" id="ARBA00023180"/>
    </source>
</evidence>
<gene>
    <name evidence="9" type="ORF">DPMN_036766</name>
</gene>
<evidence type="ECO:0000313" key="10">
    <source>
        <dbReference type="Proteomes" id="UP000828390"/>
    </source>
</evidence>
<evidence type="ECO:0000313" key="9">
    <source>
        <dbReference type="EMBL" id="KAH3873529.1"/>
    </source>
</evidence>
<sequence>MTFRLAENYPVDLYYLMDLSNSMKDDKENLAALGNKIGMVLTLCMLGNLSSAKMSSAEFLKLAFTLIFYKEYYQNSK</sequence>
<evidence type="ECO:0000256" key="5">
    <source>
        <dbReference type="ARBA" id="ARBA00023136"/>
    </source>
</evidence>
<comment type="caution">
    <text evidence="9">The sequence shown here is derived from an EMBL/GenBank/DDBJ whole genome shotgun (WGS) entry which is preliminary data.</text>
</comment>